<evidence type="ECO:0000256" key="1">
    <source>
        <dbReference type="SAM" id="Phobius"/>
    </source>
</evidence>
<keyword evidence="1" id="KW-0472">Membrane</keyword>
<accession>Q4CUQ4</accession>
<keyword evidence="1" id="KW-0812">Transmembrane</keyword>
<feature type="signal peptide" evidence="2">
    <location>
        <begin position="1"/>
        <end position="19"/>
    </location>
</feature>
<organism evidence="3 4">
    <name type="scientific">Trypanosoma cruzi (strain CL Brener)</name>
    <dbReference type="NCBI Taxonomy" id="353153"/>
    <lineage>
        <taxon>Eukaryota</taxon>
        <taxon>Discoba</taxon>
        <taxon>Euglenozoa</taxon>
        <taxon>Kinetoplastea</taxon>
        <taxon>Metakinetoplastina</taxon>
        <taxon>Trypanosomatida</taxon>
        <taxon>Trypanosomatidae</taxon>
        <taxon>Trypanosoma</taxon>
        <taxon>Schizotrypanum</taxon>
    </lineage>
</organism>
<comment type="caution">
    <text evidence="3">The sequence shown here is derived from an EMBL/GenBank/DDBJ whole genome shotgun (WGS) entry which is preliminary data.</text>
</comment>
<feature type="transmembrane region" description="Helical" evidence="1">
    <location>
        <begin position="50"/>
        <end position="72"/>
    </location>
</feature>
<evidence type="ECO:0000313" key="3">
    <source>
        <dbReference type="EMBL" id="EAN84010.1"/>
    </source>
</evidence>
<protein>
    <submittedName>
        <fullName evidence="3">Uncharacterized protein</fullName>
    </submittedName>
</protein>
<dbReference type="RefSeq" id="XP_805861.1">
    <property type="nucleotide sequence ID" value="XM_800768.1"/>
</dbReference>
<keyword evidence="2" id="KW-0732">Signal</keyword>
<keyword evidence="1" id="KW-1133">Transmembrane helix</keyword>
<dbReference type="eggNOG" id="ENOG502STEX">
    <property type="taxonomic scope" value="Eukaryota"/>
</dbReference>
<evidence type="ECO:0000313" key="4">
    <source>
        <dbReference type="Proteomes" id="UP000002296"/>
    </source>
</evidence>
<dbReference type="GeneID" id="3535738"/>
<dbReference type="PaxDb" id="353153-Q4CUQ4"/>
<feature type="chain" id="PRO_5004235615" evidence="2">
    <location>
        <begin position="20"/>
        <end position="208"/>
    </location>
</feature>
<evidence type="ECO:0000256" key="2">
    <source>
        <dbReference type="SAM" id="SignalP"/>
    </source>
</evidence>
<dbReference type="KEGG" id="tcr:511735.70"/>
<dbReference type="EMBL" id="AAHK01001823">
    <property type="protein sequence ID" value="EAN84010.1"/>
    <property type="molecule type" value="Genomic_DNA"/>
</dbReference>
<keyword evidence="4" id="KW-1185">Reference proteome</keyword>
<dbReference type="Proteomes" id="UP000002296">
    <property type="component" value="Unassembled WGS sequence"/>
</dbReference>
<reference evidence="3 4" key="1">
    <citation type="journal article" date="2005" name="Science">
        <title>The genome sequence of Trypanosoma cruzi, etiologic agent of Chagas disease.</title>
        <authorList>
            <person name="El-Sayed N.M."/>
            <person name="Myler P.J."/>
            <person name="Bartholomeu D.C."/>
            <person name="Nilsson D."/>
            <person name="Aggarwal G."/>
            <person name="Tran A.N."/>
            <person name="Ghedin E."/>
            <person name="Worthey E.A."/>
            <person name="Delcher A.L."/>
            <person name="Blandin G."/>
            <person name="Westenberger S.J."/>
            <person name="Caler E."/>
            <person name="Cerqueira G.C."/>
            <person name="Branche C."/>
            <person name="Haas B."/>
            <person name="Anupama A."/>
            <person name="Arner E."/>
            <person name="Aslund L."/>
            <person name="Attipoe P."/>
            <person name="Bontempi E."/>
            <person name="Bringaud F."/>
            <person name="Burton P."/>
            <person name="Cadag E."/>
            <person name="Campbell D.A."/>
            <person name="Carrington M."/>
            <person name="Crabtree J."/>
            <person name="Darban H."/>
            <person name="da Silveira J.F."/>
            <person name="de Jong P."/>
            <person name="Edwards K."/>
            <person name="Englund P.T."/>
            <person name="Fazelina G."/>
            <person name="Feldblyum T."/>
            <person name="Ferella M."/>
            <person name="Frasch A.C."/>
            <person name="Gull K."/>
            <person name="Horn D."/>
            <person name="Hou L."/>
            <person name="Huang Y."/>
            <person name="Kindlund E."/>
            <person name="Klingbeil M."/>
            <person name="Kluge S."/>
            <person name="Koo H."/>
            <person name="Lacerda D."/>
            <person name="Levin M.J."/>
            <person name="Lorenzi H."/>
            <person name="Louie T."/>
            <person name="Machado C.R."/>
            <person name="McCulloch R."/>
            <person name="McKenna A."/>
            <person name="Mizuno Y."/>
            <person name="Mottram J.C."/>
            <person name="Nelson S."/>
            <person name="Ochaya S."/>
            <person name="Osoegawa K."/>
            <person name="Pai G."/>
            <person name="Parsons M."/>
            <person name="Pentony M."/>
            <person name="Pettersson U."/>
            <person name="Pop M."/>
            <person name="Ramirez J.L."/>
            <person name="Rinta J."/>
            <person name="Robertson L."/>
            <person name="Salzberg S.L."/>
            <person name="Sanchez D.O."/>
            <person name="Seyler A."/>
            <person name="Sharma R."/>
            <person name="Shetty J."/>
            <person name="Simpson A.J."/>
            <person name="Sisk E."/>
            <person name="Tammi M.T."/>
            <person name="Tarleton R."/>
            <person name="Teixeira S."/>
            <person name="Van Aken S."/>
            <person name="Vogt C."/>
            <person name="Ward P.N."/>
            <person name="Wickstead B."/>
            <person name="Wortman J."/>
            <person name="White O."/>
            <person name="Fraser C.M."/>
            <person name="Stuart K.D."/>
            <person name="Andersson B."/>
        </authorList>
    </citation>
    <scope>NUCLEOTIDE SEQUENCE [LARGE SCALE GENOMIC DNA]</scope>
    <source>
        <strain evidence="3 4">CL Brener</strain>
    </source>
</reference>
<gene>
    <name evidence="3" type="ORF">Tc00.1047053511735.70</name>
</gene>
<dbReference type="AlphaFoldDB" id="Q4CUQ4"/>
<name>Q4CUQ4_TRYCC</name>
<dbReference type="InParanoid" id="Q4CUQ4"/>
<sequence>MPQIASVFLLFSMLSPLLTFPASVSQQGREGWGESVLCVSFSLSHCCGVHFSLFSVMCLVLSFFCVHARTFFYCYAWHFRFSHYIQSSVLPTAKMGSPKIVYSALIRNTTTISVTVLVTYSMPNEMPQETVQLLIPPGEEKEAPQKLVEDGTVTWTGFISKVAVEGGQSMSAPFLGVESPTRKYGFEVYMQVGMLRLLALGPVESSSD</sequence>
<proteinExistence type="predicted"/>